<accession>A0A023D8M2</accession>
<evidence type="ECO:0000313" key="2">
    <source>
        <dbReference type="EMBL" id="GAJ30075.1"/>
    </source>
</evidence>
<dbReference type="SUPFAM" id="SSF56219">
    <property type="entry name" value="DNase I-like"/>
    <property type="match status" value="1"/>
</dbReference>
<organism evidence="2 3">
    <name type="scientific">Acidomonas methanolica NBRC 104435</name>
    <dbReference type="NCBI Taxonomy" id="1231351"/>
    <lineage>
        <taxon>Bacteria</taxon>
        <taxon>Pseudomonadati</taxon>
        <taxon>Pseudomonadota</taxon>
        <taxon>Alphaproteobacteria</taxon>
        <taxon>Acetobacterales</taxon>
        <taxon>Acetobacteraceae</taxon>
        <taxon>Acidomonas</taxon>
    </lineage>
</organism>
<evidence type="ECO:0000256" key="1">
    <source>
        <dbReference type="SAM" id="MobiDB-lite"/>
    </source>
</evidence>
<dbReference type="AlphaFoldDB" id="A0A023D8M2"/>
<gene>
    <name evidence="2" type="ORF">Amme_102_010</name>
</gene>
<keyword evidence="3" id="KW-1185">Reference proteome</keyword>
<reference evidence="2 3" key="2">
    <citation type="journal article" date="2014" name="FEMS Microbiol. Lett.">
        <title>Draft genomic DNA sequence of the facultatively methylotrophic bacterium Acidomonas methanolica type strain MB58.</title>
        <authorList>
            <person name="Higashiura N."/>
            <person name="Hadano H."/>
            <person name="Hirakawa H."/>
            <person name="Matsutani M."/>
            <person name="Takabe S."/>
            <person name="Matsushita K."/>
            <person name="Azuma Y."/>
        </authorList>
    </citation>
    <scope>NUCLEOTIDE SEQUENCE [LARGE SCALE GENOMIC DNA]</scope>
    <source>
        <strain evidence="2 3">MB58</strain>
    </source>
</reference>
<feature type="region of interest" description="Disordered" evidence="1">
    <location>
        <begin position="51"/>
        <end position="76"/>
    </location>
</feature>
<dbReference type="RefSeq" id="WP_042060647.1">
    <property type="nucleotide sequence ID" value="NZ_BAND01000101.1"/>
</dbReference>
<dbReference type="EMBL" id="BAND01000101">
    <property type="protein sequence ID" value="GAJ30075.1"/>
    <property type="molecule type" value="Genomic_DNA"/>
</dbReference>
<evidence type="ECO:0000313" key="3">
    <source>
        <dbReference type="Proteomes" id="UP000019760"/>
    </source>
</evidence>
<name>A0A023D8M2_ACIMT</name>
<protein>
    <recommendedName>
        <fullName evidence="4">Endonuclease/exonuclease/phosphatase</fullName>
    </recommendedName>
</protein>
<reference evidence="3" key="1">
    <citation type="journal article" date="2014" name="FEMS Microbiol. Lett.">
        <title>Draft Genomic DNA Sequence of the Facultatively Methylotrophic Bacterium Acidomonas methanolica type strain MB58.</title>
        <authorList>
            <person name="Higashiura N."/>
            <person name="Hadano H."/>
            <person name="Hirakawa H."/>
            <person name="Matsutani M."/>
            <person name="Takabe S."/>
            <person name="Matsushita K."/>
            <person name="Azuma Y."/>
        </authorList>
    </citation>
    <scope>NUCLEOTIDE SEQUENCE [LARGE SCALE GENOMIC DNA]</scope>
    <source>
        <strain evidence="3">MB58</strain>
    </source>
</reference>
<dbReference type="InterPro" id="IPR036691">
    <property type="entry name" value="Endo/exonu/phosph_ase_sf"/>
</dbReference>
<sequence>MTRRTIITYHSLEASGSSNYRSVASQNLSANSFSQAQHDLNRRDHVTAAIDDADPRARSRPAAPLVRTGGQAPDPRRLVRPLDAAIANARQAERVVDHVSFLRGTADRNGSAVDDLRLRTMLRSAPRATYGRDADLTVIGEGYLDDPSYIATFRQGGLDPRGYRAEVSESPNRKTSNGFSFIDGCDESSSLNFSSRASFVGSGRSFLVLSVNDLVAAFIHTPNAIANKPAAGGFYSDIVRNYHPDIVMGDTNERTSIAPRLGAPYAEFPRTRTPAFARPADFNLGMMGTNSTRKFFYDQIVYNTETTAIESARYIPSDISGATMSDHFGLILCARKKTKRTRAEALSGPDLPGAPQAKRRRLAGWSVS</sequence>
<proteinExistence type="predicted"/>
<comment type="caution">
    <text evidence="2">The sequence shown here is derived from an EMBL/GenBank/DDBJ whole genome shotgun (WGS) entry which is preliminary data.</text>
</comment>
<feature type="region of interest" description="Disordered" evidence="1">
    <location>
        <begin position="343"/>
        <end position="368"/>
    </location>
</feature>
<dbReference type="Proteomes" id="UP000019760">
    <property type="component" value="Unassembled WGS sequence"/>
</dbReference>
<evidence type="ECO:0008006" key="4">
    <source>
        <dbReference type="Google" id="ProtNLM"/>
    </source>
</evidence>